<dbReference type="InterPro" id="IPR001173">
    <property type="entry name" value="Glyco_trans_2-like"/>
</dbReference>
<evidence type="ECO:0000256" key="1">
    <source>
        <dbReference type="SAM" id="Phobius"/>
    </source>
</evidence>
<reference evidence="4" key="1">
    <citation type="submission" date="2016-10" db="EMBL/GenBank/DDBJ databases">
        <authorList>
            <person name="Varghese N."/>
            <person name="Submissions S."/>
        </authorList>
    </citation>
    <scope>NUCLEOTIDE SEQUENCE [LARGE SCALE GENOMIC DNA]</scope>
    <source>
        <strain evidence="4">DSM 1565</strain>
    </source>
</reference>
<feature type="domain" description="Glycosyltransferase 2-like" evidence="2">
    <location>
        <begin position="8"/>
        <end position="165"/>
    </location>
</feature>
<evidence type="ECO:0000313" key="4">
    <source>
        <dbReference type="Proteomes" id="UP000199423"/>
    </source>
</evidence>
<proteinExistence type="predicted"/>
<dbReference type="Pfam" id="PF00535">
    <property type="entry name" value="Glycos_transf_2"/>
    <property type="match status" value="1"/>
</dbReference>
<dbReference type="SUPFAM" id="SSF53448">
    <property type="entry name" value="Nucleotide-diphospho-sugar transferases"/>
    <property type="match status" value="1"/>
</dbReference>
<gene>
    <name evidence="3" type="ORF">SAMN04488557_1376</name>
</gene>
<organism evidence="3 4">
    <name type="scientific">Hyphomicrobium facile</name>
    <dbReference type="NCBI Taxonomy" id="51670"/>
    <lineage>
        <taxon>Bacteria</taxon>
        <taxon>Pseudomonadati</taxon>
        <taxon>Pseudomonadota</taxon>
        <taxon>Alphaproteobacteria</taxon>
        <taxon>Hyphomicrobiales</taxon>
        <taxon>Hyphomicrobiaceae</taxon>
        <taxon>Hyphomicrobium</taxon>
    </lineage>
</organism>
<dbReference type="EMBL" id="FPCH01000001">
    <property type="protein sequence ID" value="SFV29962.1"/>
    <property type="molecule type" value="Genomic_DNA"/>
</dbReference>
<accession>A0A1I7N5N0</accession>
<keyword evidence="1" id="KW-1133">Transmembrane helix</keyword>
<dbReference type="Gene3D" id="3.90.550.10">
    <property type="entry name" value="Spore Coat Polysaccharide Biosynthesis Protein SpsA, Chain A"/>
    <property type="match status" value="1"/>
</dbReference>
<keyword evidence="3" id="KW-0808">Transferase</keyword>
<name>A0A1I7N5N0_9HYPH</name>
<keyword evidence="1" id="KW-0472">Membrane</keyword>
<evidence type="ECO:0000313" key="3">
    <source>
        <dbReference type="EMBL" id="SFV29962.1"/>
    </source>
</evidence>
<dbReference type="InterPro" id="IPR050834">
    <property type="entry name" value="Glycosyltransf_2"/>
</dbReference>
<dbReference type="AlphaFoldDB" id="A0A1I7N5N0"/>
<dbReference type="InterPro" id="IPR029044">
    <property type="entry name" value="Nucleotide-diphossugar_trans"/>
</dbReference>
<dbReference type="STRING" id="51670.SAMN04488557_1376"/>
<dbReference type="RefSeq" id="WP_177228065.1">
    <property type="nucleotide sequence ID" value="NZ_FPCH01000001.1"/>
</dbReference>
<keyword evidence="4" id="KW-1185">Reference proteome</keyword>
<protein>
    <submittedName>
        <fullName evidence="3">Glycosyltransferase, GT2 family</fullName>
    </submittedName>
</protein>
<dbReference type="PANTHER" id="PTHR43685">
    <property type="entry name" value="GLYCOSYLTRANSFERASE"/>
    <property type="match status" value="1"/>
</dbReference>
<keyword evidence="1" id="KW-0812">Transmembrane</keyword>
<sequence>MSACDSVSVIICVHSDKRWDAIFEAVHSVRSQSRPVLETLIVVDHNAELERRLEESLPGVTVVPNSQDRGLSGARNTGVALAKGALLLFLDDDAALEPDWVREAMKHFGSGKTMGVTSRIVPQWQGIRPFWFPDEFLWVVGCTYEGMRPGAVRNLIGAAMCVRRDLFSSVGGFNHRLGRSGGRLPMGCEETELCIRAGAAFPGSAFIFDAKPCAFHVVGDERLTVGYFIRRCFAEGKSKAALAAVAPPSAALSTERRYVLSVLPRGVLRGMSAFFHGDIGGLGRASAIIGGFIATLVGYLSGMGFRKGGRLAHPLVLRGSGEPR</sequence>
<dbReference type="PANTHER" id="PTHR43685:SF3">
    <property type="entry name" value="SLR2126 PROTEIN"/>
    <property type="match status" value="1"/>
</dbReference>
<evidence type="ECO:0000259" key="2">
    <source>
        <dbReference type="Pfam" id="PF00535"/>
    </source>
</evidence>
<feature type="transmembrane region" description="Helical" evidence="1">
    <location>
        <begin position="281"/>
        <end position="300"/>
    </location>
</feature>
<dbReference type="GO" id="GO:0016740">
    <property type="term" value="F:transferase activity"/>
    <property type="evidence" value="ECO:0007669"/>
    <property type="project" value="UniProtKB-KW"/>
</dbReference>
<dbReference type="Proteomes" id="UP000199423">
    <property type="component" value="Unassembled WGS sequence"/>
</dbReference>